<evidence type="ECO:0000259" key="1">
    <source>
        <dbReference type="Pfam" id="PF22893"/>
    </source>
</evidence>
<proteinExistence type="predicted"/>
<organism evidence="2 3">
    <name type="scientific">Cryphonectria parasitica (strain ATCC 38755 / EP155)</name>
    <dbReference type="NCBI Taxonomy" id="660469"/>
    <lineage>
        <taxon>Eukaryota</taxon>
        <taxon>Fungi</taxon>
        <taxon>Dikarya</taxon>
        <taxon>Ascomycota</taxon>
        <taxon>Pezizomycotina</taxon>
        <taxon>Sordariomycetes</taxon>
        <taxon>Sordariomycetidae</taxon>
        <taxon>Diaporthales</taxon>
        <taxon>Cryphonectriaceae</taxon>
        <taxon>Cryphonectria-Endothia species complex</taxon>
        <taxon>Cryphonectria</taxon>
    </lineage>
</organism>
<dbReference type="RefSeq" id="XP_040782012.1">
    <property type="nucleotide sequence ID" value="XM_040916218.1"/>
</dbReference>
<accession>A0A9P5CVE3</accession>
<dbReference type="AlphaFoldDB" id="A0A9P5CVE3"/>
<dbReference type="GeneID" id="63833347"/>
<keyword evidence="3" id="KW-1185">Reference proteome</keyword>
<feature type="domain" description="Ubiquitin-like" evidence="1">
    <location>
        <begin position="1"/>
        <end position="56"/>
    </location>
</feature>
<dbReference type="InterPro" id="IPR054464">
    <property type="entry name" value="ULD_fung"/>
</dbReference>
<dbReference type="Pfam" id="PF22893">
    <property type="entry name" value="ULD_2"/>
    <property type="match status" value="1"/>
</dbReference>
<protein>
    <recommendedName>
        <fullName evidence="1">Ubiquitin-like domain-containing protein</fullName>
    </recommendedName>
</protein>
<gene>
    <name evidence="2" type="ORF">M406DRAFT_243494</name>
</gene>
<sequence>MERLIYQAFEHIDDLGPHVHEGHYDLEGPEGELILKEIWDTTIQPGWQITMKMWPLQQHP</sequence>
<dbReference type="OrthoDB" id="3045089at2759"/>
<name>A0A9P5CVE3_CRYP1</name>
<reference evidence="2" key="1">
    <citation type="journal article" date="2020" name="Phytopathology">
        <title>Genome sequence of the chestnut blight fungus Cryphonectria parasitica EP155: A fundamental resource for an archetypical invasive plant pathogen.</title>
        <authorList>
            <person name="Crouch J.A."/>
            <person name="Dawe A."/>
            <person name="Aerts A."/>
            <person name="Barry K."/>
            <person name="Churchill A.C.L."/>
            <person name="Grimwood J."/>
            <person name="Hillman B."/>
            <person name="Milgroom M.G."/>
            <person name="Pangilinan J."/>
            <person name="Smith M."/>
            <person name="Salamov A."/>
            <person name="Schmutz J."/>
            <person name="Yadav J."/>
            <person name="Grigoriev I.V."/>
            <person name="Nuss D."/>
        </authorList>
    </citation>
    <scope>NUCLEOTIDE SEQUENCE</scope>
    <source>
        <strain evidence="2">EP155</strain>
    </source>
</reference>
<evidence type="ECO:0000313" key="3">
    <source>
        <dbReference type="Proteomes" id="UP000803844"/>
    </source>
</evidence>
<feature type="non-terminal residue" evidence="2">
    <location>
        <position position="60"/>
    </location>
</feature>
<comment type="caution">
    <text evidence="2">The sequence shown here is derived from an EMBL/GenBank/DDBJ whole genome shotgun (WGS) entry which is preliminary data.</text>
</comment>
<dbReference type="Proteomes" id="UP000803844">
    <property type="component" value="Unassembled WGS sequence"/>
</dbReference>
<evidence type="ECO:0000313" key="2">
    <source>
        <dbReference type="EMBL" id="KAF3771051.1"/>
    </source>
</evidence>
<dbReference type="EMBL" id="MU032344">
    <property type="protein sequence ID" value="KAF3771051.1"/>
    <property type="molecule type" value="Genomic_DNA"/>
</dbReference>